<proteinExistence type="predicted"/>
<dbReference type="AlphaFoldDB" id="A0A238C1C3"/>
<evidence type="ECO:0000313" key="2">
    <source>
        <dbReference type="Proteomes" id="UP000242913"/>
    </source>
</evidence>
<organism evidence="1 2">
    <name type="scientific">Onchocerca flexuosa</name>
    <dbReference type="NCBI Taxonomy" id="387005"/>
    <lineage>
        <taxon>Eukaryota</taxon>
        <taxon>Metazoa</taxon>
        <taxon>Ecdysozoa</taxon>
        <taxon>Nematoda</taxon>
        <taxon>Chromadorea</taxon>
        <taxon>Rhabditida</taxon>
        <taxon>Spirurina</taxon>
        <taxon>Spiruromorpha</taxon>
        <taxon>Filarioidea</taxon>
        <taxon>Onchocercidae</taxon>
        <taxon>Onchocerca</taxon>
    </lineage>
</organism>
<protein>
    <submittedName>
        <fullName evidence="1">Uncharacterized protein</fullName>
    </submittedName>
</protein>
<reference evidence="1 2" key="1">
    <citation type="submission" date="2015-12" db="EMBL/GenBank/DDBJ databases">
        <title>Draft genome of the nematode, Onchocerca flexuosa.</title>
        <authorList>
            <person name="Mitreva M."/>
        </authorList>
    </citation>
    <scope>NUCLEOTIDE SEQUENCE [LARGE SCALE GENOMIC DNA]</scope>
    <source>
        <strain evidence="1">Red Deer</strain>
    </source>
</reference>
<dbReference type="EMBL" id="KZ269984">
    <property type="protein sequence ID" value="OZC10708.1"/>
    <property type="molecule type" value="Genomic_DNA"/>
</dbReference>
<evidence type="ECO:0000313" key="1">
    <source>
        <dbReference type="EMBL" id="OZC10708.1"/>
    </source>
</evidence>
<name>A0A238C1C3_9BILA</name>
<sequence>MRQINLLVRNKENIMKLKKYTVVIFASGGISKKHGYNNIDFSNFKGFVAKSGKFKFIFLLGHEKHFQYPHKLKDFMSTTFISQPASNRNTANCRIFLIEANKGRSKISTNMACVLHGKDDLRM</sequence>
<keyword evidence="2" id="KW-1185">Reference proteome</keyword>
<gene>
    <name evidence="1" type="ORF">X798_02130</name>
</gene>
<dbReference type="Proteomes" id="UP000242913">
    <property type="component" value="Unassembled WGS sequence"/>
</dbReference>
<accession>A0A238C1C3</accession>